<proteinExistence type="predicted"/>
<keyword evidence="2" id="KW-1185">Reference proteome</keyword>
<dbReference type="EMBL" id="CP099837">
    <property type="protein sequence ID" value="USY20141.1"/>
    <property type="molecule type" value="Genomic_DNA"/>
</dbReference>
<protein>
    <submittedName>
        <fullName evidence="1">Uncharacterized protein</fullName>
    </submittedName>
</protein>
<name>A0ABY5DAM8_9ACTN</name>
<gene>
    <name evidence="1" type="ORF">NE857_00185</name>
</gene>
<evidence type="ECO:0000313" key="1">
    <source>
        <dbReference type="EMBL" id="USY20141.1"/>
    </source>
</evidence>
<accession>A0ABY5DAM8</accession>
<reference evidence="1" key="1">
    <citation type="submission" date="2022-06" db="EMBL/GenBank/DDBJ databases">
        <authorList>
            <person name="Ping M."/>
        </authorList>
    </citation>
    <scope>NUCLEOTIDE SEQUENCE</scope>
    <source>
        <strain evidence="1">JCM11759T</strain>
    </source>
</reference>
<dbReference type="Proteomes" id="UP001055940">
    <property type="component" value="Chromosome"/>
</dbReference>
<sequence length="117" mass="13241">MTFPCIDDADAIIPQPAQRLPELRQAVATVAPYLLSEFFEEMQSAFTRAGEEDSVAAIRMFYRKWAVTVTIERRPATAHQLREAEQAVNDKDPRVRDEAIRTTGEIVRAAHREVEGV</sequence>
<dbReference type="RefSeq" id="WP_254419261.1">
    <property type="nucleotide sequence ID" value="NZ_BAAAJB010000042.1"/>
</dbReference>
<organism evidence="1 2">
    <name type="scientific">Nocardiopsis exhalans</name>
    <dbReference type="NCBI Taxonomy" id="163604"/>
    <lineage>
        <taxon>Bacteria</taxon>
        <taxon>Bacillati</taxon>
        <taxon>Actinomycetota</taxon>
        <taxon>Actinomycetes</taxon>
        <taxon>Streptosporangiales</taxon>
        <taxon>Nocardiopsidaceae</taxon>
        <taxon>Nocardiopsis</taxon>
    </lineage>
</organism>
<evidence type="ECO:0000313" key="2">
    <source>
        <dbReference type="Proteomes" id="UP001055940"/>
    </source>
</evidence>